<dbReference type="Proteomes" id="UP000325945">
    <property type="component" value="Unassembled WGS sequence"/>
</dbReference>
<reference evidence="4" key="1">
    <citation type="submission" date="2019-04" db="EMBL/GenBank/DDBJ databases">
        <title>Friends and foes A comparative genomics studyof 23 Aspergillus species from section Flavi.</title>
        <authorList>
            <consortium name="DOE Joint Genome Institute"/>
            <person name="Kjaerbolling I."/>
            <person name="Vesth T."/>
            <person name="Frisvad J.C."/>
            <person name="Nybo J.L."/>
            <person name="Theobald S."/>
            <person name="Kildgaard S."/>
            <person name="Isbrandt T."/>
            <person name="Kuo A."/>
            <person name="Sato A."/>
            <person name="Lyhne E.K."/>
            <person name="Kogle M.E."/>
            <person name="Wiebenga A."/>
            <person name="Kun R.S."/>
            <person name="Lubbers R.J."/>
            <person name="Makela M.R."/>
            <person name="Barry K."/>
            <person name="Chovatia M."/>
            <person name="Clum A."/>
            <person name="Daum C."/>
            <person name="Haridas S."/>
            <person name="He G."/>
            <person name="LaButti K."/>
            <person name="Lipzen A."/>
            <person name="Mondo S."/>
            <person name="Riley R."/>
            <person name="Salamov A."/>
            <person name="Simmons B.A."/>
            <person name="Magnuson J.K."/>
            <person name="Henrissat B."/>
            <person name="Mortensen U.H."/>
            <person name="Larsen T.O."/>
            <person name="Devries R.P."/>
            <person name="Grigoriev I.V."/>
            <person name="Machida M."/>
            <person name="Baker S.E."/>
            <person name="Andersen M.R."/>
        </authorList>
    </citation>
    <scope>NUCLEOTIDE SEQUENCE [LARGE SCALE GENOMIC DNA]</scope>
    <source>
        <strain evidence="4">CBS 130017</strain>
    </source>
</reference>
<name>A0A5N6WQP2_9EURO</name>
<feature type="coiled-coil region" evidence="1">
    <location>
        <begin position="192"/>
        <end position="237"/>
    </location>
</feature>
<evidence type="ECO:0008006" key="5">
    <source>
        <dbReference type="Google" id="ProtNLM"/>
    </source>
</evidence>
<evidence type="ECO:0000313" key="3">
    <source>
        <dbReference type="EMBL" id="KAE8322878.1"/>
    </source>
</evidence>
<accession>A0A5N6WQP2</accession>
<keyword evidence="1" id="KW-0175">Coiled coil</keyword>
<dbReference type="AlphaFoldDB" id="A0A5N6WQP2"/>
<keyword evidence="4" id="KW-1185">Reference proteome</keyword>
<evidence type="ECO:0000256" key="1">
    <source>
        <dbReference type="SAM" id="Coils"/>
    </source>
</evidence>
<evidence type="ECO:0000313" key="4">
    <source>
        <dbReference type="Proteomes" id="UP000325945"/>
    </source>
</evidence>
<proteinExistence type="predicted"/>
<evidence type="ECO:0000256" key="2">
    <source>
        <dbReference type="SAM" id="SignalP"/>
    </source>
</evidence>
<keyword evidence="2" id="KW-0732">Signal</keyword>
<organism evidence="3 4">
    <name type="scientific">Aspergillus sergii</name>
    <dbReference type="NCBI Taxonomy" id="1034303"/>
    <lineage>
        <taxon>Eukaryota</taxon>
        <taxon>Fungi</taxon>
        <taxon>Dikarya</taxon>
        <taxon>Ascomycota</taxon>
        <taxon>Pezizomycotina</taxon>
        <taxon>Eurotiomycetes</taxon>
        <taxon>Eurotiomycetidae</taxon>
        <taxon>Eurotiales</taxon>
        <taxon>Aspergillaceae</taxon>
        <taxon>Aspergillus</taxon>
        <taxon>Aspergillus subgen. Circumdati</taxon>
    </lineage>
</organism>
<dbReference type="Gene3D" id="3.50.4.10">
    <property type="entry name" value="Hepatocyte Growth Factor"/>
    <property type="match status" value="1"/>
</dbReference>
<dbReference type="EMBL" id="ML741838">
    <property type="protein sequence ID" value="KAE8322878.1"/>
    <property type="molecule type" value="Genomic_DNA"/>
</dbReference>
<gene>
    <name evidence="3" type="ORF">BDV39DRAFT_218153</name>
</gene>
<protein>
    <recommendedName>
        <fullName evidence="5">Apple domain-containing protein</fullName>
    </recommendedName>
</protein>
<feature type="signal peptide" evidence="2">
    <location>
        <begin position="1"/>
        <end position="19"/>
    </location>
</feature>
<sequence>MILNLPLLAVLSGAGVTWAASSPNCLSGSSFDTCCSNRDAVGKGTVDGVVMNYACGTYAKDETVGFGTVHKGAANAKECAGLCASDASCQAGFWSKVGSKCYLLNGSGYKTYHNKGTFLLFEKTTEEPGSVDECKDRVDSATAQCNAEKDKIKQQGSQLLQKCQDEKDQAIAGAGSKCEAEKDAIRKENAQLAEQASKHKQCEADKDQLRQQAATAASEYEKKIADLQAQLTQCQANVPTAKPVPAIDPNCESNSWVNMCSSCSQDTFVIDGKEFKKKCGVRTVGAREEQWLYRASLIACMKECATRGDCLGVGWRPTEGINGVSYHQSPHIPALIQLTNTTKHCHAHISIGGPLRNVPVWNEHLLYMTERGTPY</sequence>
<feature type="chain" id="PRO_5024810888" description="Apple domain-containing protein" evidence="2">
    <location>
        <begin position="20"/>
        <end position="375"/>
    </location>
</feature>